<proteinExistence type="predicted"/>
<sequence>MYSRDNSCILSTLDFVCNLATKHNVHTIVTFIKPLYWKAAENIIDALQSSCLKNIVLALGVPYTYANAEGHMITS</sequence>
<dbReference type="EMBL" id="JAIWYP010000016">
    <property type="protein sequence ID" value="KAH3695315.1"/>
    <property type="molecule type" value="Genomic_DNA"/>
</dbReference>
<gene>
    <name evidence="1" type="ORF">DPMN_082772</name>
</gene>
<protein>
    <submittedName>
        <fullName evidence="1">Uncharacterized protein</fullName>
    </submittedName>
</protein>
<keyword evidence="2" id="KW-1185">Reference proteome</keyword>
<accession>A0A9D3Y854</accession>
<evidence type="ECO:0000313" key="2">
    <source>
        <dbReference type="Proteomes" id="UP000828390"/>
    </source>
</evidence>
<name>A0A9D3Y854_DREPO</name>
<reference evidence="1" key="2">
    <citation type="submission" date="2020-11" db="EMBL/GenBank/DDBJ databases">
        <authorList>
            <person name="McCartney M.A."/>
            <person name="Auch B."/>
            <person name="Kono T."/>
            <person name="Mallez S."/>
            <person name="Becker A."/>
            <person name="Gohl D.M."/>
            <person name="Silverstein K.A.T."/>
            <person name="Koren S."/>
            <person name="Bechman K.B."/>
            <person name="Herman A."/>
            <person name="Abrahante J.E."/>
            <person name="Garbe J."/>
        </authorList>
    </citation>
    <scope>NUCLEOTIDE SEQUENCE</scope>
    <source>
        <strain evidence="1">Duluth1</strain>
        <tissue evidence="1">Whole animal</tissue>
    </source>
</reference>
<comment type="caution">
    <text evidence="1">The sequence shown here is derived from an EMBL/GenBank/DDBJ whole genome shotgun (WGS) entry which is preliminary data.</text>
</comment>
<reference evidence="1" key="1">
    <citation type="journal article" date="2019" name="bioRxiv">
        <title>The Genome of the Zebra Mussel, Dreissena polymorpha: A Resource for Invasive Species Research.</title>
        <authorList>
            <person name="McCartney M.A."/>
            <person name="Auch B."/>
            <person name="Kono T."/>
            <person name="Mallez S."/>
            <person name="Zhang Y."/>
            <person name="Obille A."/>
            <person name="Becker A."/>
            <person name="Abrahante J.E."/>
            <person name="Garbe J."/>
            <person name="Badalamenti J.P."/>
            <person name="Herman A."/>
            <person name="Mangelson H."/>
            <person name="Liachko I."/>
            <person name="Sullivan S."/>
            <person name="Sone E.D."/>
            <person name="Koren S."/>
            <person name="Silverstein K.A.T."/>
            <person name="Beckman K.B."/>
            <person name="Gohl D.M."/>
        </authorList>
    </citation>
    <scope>NUCLEOTIDE SEQUENCE</scope>
    <source>
        <strain evidence="1">Duluth1</strain>
        <tissue evidence="1">Whole animal</tissue>
    </source>
</reference>
<dbReference type="Proteomes" id="UP000828390">
    <property type="component" value="Unassembled WGS sequence"/>
</dbReference>
<organism evidence="1 2">
    <name type="scientific">Dreissena polymorpha</name>
    <name type="common">Zebra mussel</name>
    <name type="synonym">Mytilus polymorpha</name>
    <dbReference type="NCBI Taxonomy" id="45954"/>
    <lineage>
        <taxon>Eukaryota</taxon>
        <taxon>Metazoa</taxon>
        <taxon>Spiralia</taxon>
        <taxon>Lophotrochozoa</taxon>
        <taxon>Mollusca</taxon>
        <taxon>Bivalvia</taxon>
        <taxon>Autobranchia</taxon>
        <taxon>Heteroconchia</taxon>
        <taxon>Euheterodonta</taxon>
        <taxon>Imparidentia</taxon>
        <taxon>Neoheterodontei</taxon>
        <taxon>Myida</taxon>
        <taxon>Dreissenoidea</taxon>
        <taxon>Dreissenidae</taxon>
        <taxon>Dreissena</taxon>
    </lineage>
</organism>
<dbReference type="AlphaFoldDB" id="A0A9D3Y854"/>
<evidence type="ECO:0000313" key="1">
    <source>
        <dbReference type="EMBL" id="KAH3695315.1"/>
    </source>
</evidence>